<dbReference type="STRING" id="1379.HMPREF3186_01811"/>
<evidence type="ECO:0000313" key="7">
    <source>
        <dbReference type="Proteomes" id="UP000070355"/>
    </source>
</evidence>
<dbReference type="GO" id="GO:1904680">
    <property type="term" value="F:peptide transmembrane transporter activity"/>
    <property type="evidence" value="ECO:0007669"/>
    <property type="project" value="TreeGrafter"/>
</dbReference>
<dbReference type="Pfam" id="PF00496">
    <property type="entry name" value="SBP_bac_5"/>
    <property type="match status" value="1"/>
</dbReference>
<evidence type="ECO:0000256" key="4">
    <source>
        <dbReference type="SAM" id="SignalP"/>
    </source>
</evidence>
<dbReference type="SUPFAM" id="SSF53850">
    <property type="entry name" value="Periplasmic binding protein-like II"/>
    <property type="match status" value="1"/>
</dbReference>
<comment type="similarity">
    <text evidence="2">Belongs to the bacterial solute-binding protein 5 family.</text>
</comment>
<feature type="signal peptide" evidence="4">
    <location>
        <begin position="1"/>
        <end position="20"/>
    </location>
</feature>
<evidence type="ECO:0000259" key="5">
    <source>
        <dbReference type="Pfam" id="PF00496"/>
    </source>
</evidence>
<dbReference type="Proteomes" id="UP000070355">
    <property type="component" value="Unassembled WGS sequence"/>
</dbReference>
<dbReference type="CDD" id="cd00995">
    <property type="entry name" value="PBP2_NikA_DppA_OppA_like"/>
    <property type="match status" value="1"/>
</dbReference>
<comment type="caution">
    <text evidence="6">The sequence shown here is derived from an EMBL/GenBank/DDBJ whole genome shotgun (WGS) entry which is preliminary data.</text>
</comment>
<proteinExistence type="inferred from homology"/>
<reference evidence="7" key="1">
    <citation type="submission" date="2016-01" db="EMBL/GenBank/DDBJ databases">
        <authorList>
            <person name="Mitreva M."/>
            <person name="Pepin K.H."/>
            <person name="Mihindukulasuriya K.A."/>
            <person name="Fulton R."/>
            <person name="Fronick C."/>
            <person name="O'Laughlin M."/>
            <person name="Miner T."/>
            <person name="Herter B."/>
            <person name="Rosa B.A."/>
            <person name="Cordes M."/>
            <person name="Tomlinson C."/>
            <person name="Wollam A."/>
            <person name="Palsikar V.B."/>
            <person name="Mardis E.R."/>
            <person name="Wilson R.K."/>
        </authorList>
    </citation>
    <scope>NUCLEOTIDE SEQUENCE [LARGE SCALE GENOMIC DNA]</scope>
    <source>
        <strain evidence="7">DNF01167</strain>
    </source>
</reference>
<dbReference type="InterPro" id="IPR030678">
    <property type="entry name" value="Peptide/Ni-bd"/>
</dbReference>
<evidence type="ECO:0000256" key="2">
    <source>
        <dbReference type="ARBA" id="ARBA00005695"/>
    </source>
</evidence>
<name>A0A133ZPB1_9BACL</name>
<keyword evidence="3 4" id="KW-0732">Signal</keyword>
<dbReference type="Gene3D" id="3.10.105.10">
    <property type="entry name" value="Dipeptide-binding Protein, Domain 3"/>
    <property type="match status" value="1"/>
</dbReference>
<evidence type="ECO:0000256" key="3">
    <source>
        <dbReference type="ARBA" id="ARBA00022729"/>
    </source>
</evidence>
<dbReference type="RefSeq" id="WP_060914805.1">
    <property type="nucleotide sequence ID" value="NZ_KQ959995.1"/>
</dbReference>
<evidence type="ECO:0000256" key="1">
    <source>
        <dbReference type="ARBA" id="ARBA00004193"/>
    </source>
</evidence>
<dbReference type="OrthoDB" id="9796817at2"/>
<dbReference type="InterPro" id="IPR000914">
    <property type="entry name" value="SBP_5_dom"/>
</dbReference>
<feature type="domain" description="Solute-binding protein family 5" evidence="5">
    <location>
        <begin position="82"/>
        <end position="436"/>
    </location>
</feature>
<dbReference type="PIRSF" id="PIRSF002741">
    <property type="entry name" value="MppA"/>
    <property type="match status" value="1"/>
</dbReference>
<dbReference type="AlphaFoldDB" id="A0A133ZPB1"/>
<dbReference type="PROSITE" id="PS51257">
    <property type="entry name" value="PROKAR_LIPOPROTEIN"/>
    <property type="match status" value="1"/>
</dbReference>
<gene>
    <name evidence="6" type="ORF">HMPREF3186_01811</name>
</gene>
<dbReference type="PANTHER" id="PTHR30290:SF59">
    <property type="entry name" value="OLIGOPEPTIDE ABC TRANSPORTER,SUBSTRATE-BINDING PROTEIN"/>
    <property type="match status" value="1"/>
</dbReference>
<organism evidence="6 7">
    <name type="scientific">Gemella haemolysans</name>
    <dbReference type="NCBI Taxonomy" id="1379"/>
    <lineage>
        <taxon>Bacteria</taxon>
        <taxon>Bacillati</taxon>
        <taxon>Bacillota</taxon>
        <taxon>Bacilli</taxon>
        <taxon>Bacillales</taxon>
        <taxon>Gemellaceae</taxon>
        <taxon>Gemella</taxon>
    </lineage>
</organism>
<dbReference type="Gene3D" id="3.90.76.10">
    <property type="entry name" value="Dipeptide-binding Protein, Domain 1"/>
    <property type="match status" value="1"/>
</dbReference>
<comment type="subcellular location">
    <subcellularLocation>
        <location evidence="1">Cell membrane</location>
        <topology evidence="1">Lipid-anchor</topology>
    </subcellularLocation>
</comment>
<dbReference type="PROSITE" id="PS01040">
    <property type="entry name" value="SBP_BACTERIAL_5"/>
    <property type="match status" value="1"/>
</dbReference>
<dbReference type="Gene3D" id="3.40.190.10">
    <property type="entry name" value="Periplasmic binding protein-like II"/>
    <property type="match status" value="1"/>
</dbReference>
<dbReference type="PANTHER" id="PTHR30290">
    <property type="entry name" value="PERIPLASMIC BINDING COMPONENT OF ABC TRANSPORTER"/>
    <property type="match status" value="1"/>
</dbReference>
<dbReference type="InterPro" id="IPR039424">
    <property type="entry name" value="SBP_5"/>
</dbReference>
<feature type="chain" id="PRO_5007460964" evidence="4">
    <location>
        <begin position="21"/>
        <end position="519"/>
    </location>
</feature>
<accession>A0A133ZPB1</accession>
<dbReference type="PATRIC" id="fig|1379.3.peg.1804"/>
<evidence type="ECO:0000313" key="6">
    <source>
        <dbReference type="EMBL" id="KXB57271.1"/>
    </source>
</evidence>
<sequence length="519" mass="58055">MKKNKLFIGALALVMSVVTACSSKTQNTITTSQDKDTFTYAINDDPSSTNPIKVSDRWGLTMTNIIYSPLIKVNGDGSKEYALAESTELAKDGLSLKVNLRKDVKWSDGQKFTADDVVFTYQTKAKKENGNFKNLWIGDKPITIEKVDDYTVLFKFPEPSAAAANNIANETYIIPKHVYGNVSDFSVKELKETPVGTGPYKLVENKRGEYIKFEANENYYNGKPKVKNVVLRIIKSADTTKVALQKGEVDAAYVLPAAIKDLDSKNIDTYPYSENRIGYLGLNTNTDELKDVKVRQAILYALNKEDMNKAAYLDSKYYQNPYSFLPPKNPFHTDDVEKYTQNVEKAKSLLKEAGVSNLKLNLGYASNDAANTIQATFIQQQLQAVGINVELRGGDETAIFTELRKPGSKAYNLFLGGYIMGNDPDLYSKLFGSNGTSNYFQYRSEKVDGLFKQGAAELDEAKRKEVYKNLQQEIANQAYLYPIVDNQKILAVNKRVGNVNDAKLVPIYTFDDLSKITLK</sequence>
<protein>
    <submittedName>
        <fullName evidence="6">ABC transporter, substrate-binding protein, family 5</fullName>
    </submittedName>
</protein>
<dbReference type="EMBL" id="LSDC01000134">
    <property type="protein sequence ID" value="KXB57271.1"/>
    <property type="molecule type" value="Genomic_DNA"/>
</dbReference>
<dbReference type="GO" id="GO:0042597">
    <property type="term" value="C:periplasmic space"/>
    <property type="evidence" value="ECO:0007669"/>
    <property type="project" value="UniProtKB-ARBA"/>
</dbReference>
<dbReference type="GO" id="GO:0043190">
    <property type="term" value="C:ATP-binding cassette (ABC) transporter complex"/>
    <property type="evidence" value="ECO:0007669"/>
    <property type="project" value="InterPro"/>
</dbReference>
<dbReference type="GO" id="GO:0015833">
    <property type="term" value="P:peptide transport"/>
    <property type="evidence" value="ECO:0007669"/>
    <property type="project" value="TreeGrafter"/>
</dbReference>
<dbReference type="InterPro" id="IPR023765">
    <property type="entry name" value="SBP_5_CS"/>
</dbReference>